<evidence type="ECO:0000256" key="3">
    <source>
        <dbReference type="ARBA" id="ARBA00022723"/>
    </source>
</evidence>
<dbReference type="InterPro" id="IPR001667">
    <property type="entry name" value="DDH_dom"/>
</dbReference>
<proteinExistence type="inferred from homology"/>
<dbReference type="PANTHER" id="PTHR12112">
    <property type="entry name" value="BNIP - RELATED"/>
    <property type="match status" value="1"/>
</dbReference>
<keyword evidence="5" id="KW-0464">Manganese</keyword>
<evidence type="ECO:0000256" key="1">
    <source>
        <dbReference type="ARBA" id="ARBA00001936"/>
    </source>
</evidence>
<reference evidence="7" key="2">
    <citation type="submission" date="2022-10" db="EMBL/GenBank/DDBJ databases">
        <authorList>
            <consortium name="ENA_rothamsted_submissions"/>
            <consortium name="culmorum"/>
            <person name="King R."/>
        </authorList>
    </citation>
    <scope>NUCLEOTIDE SEQUENCE</scope>
</reference>
<keyword evidence="4" id="KW-0378">Hydrolase</keyword>
<evidence type="ECO:0000256" key="2">
    <source>
        <dbReference type="ARBA" id="ARBA00010331"/>
    </source>
</evidence>
<dbReference type="Gene3D" id="3.90.1640.10">
    <property type="entry name" value="inorganic pyrophosphatase (n-terminal core)"/>
    <property type="match status" value="1"/>
</dbReference>
<evidence type="ECO:0000259" key="6">
    <source>
        <dbReference type="SMART" id="SM01131"/>
    </source>
</evidence>
<dbReference type="Pfam" id="PF01368">
    <property type="entry name" value="DHH"/>
    <property type="match status" value="1"/>
</dbReference>
<dbReference type="PANTHER" id="PTHR12112:SF39">
    <property type="entry name" value="EG:152A3.5 PROTEIN (FBGN0003116_PN PROTEIN)"/>
    <property type="match status" value="1"/>
</dbReference>
<dbReference type="Gene3D" id="3.10.310.20">
    <property type="entry name" value="DHHA2 domain"/>
    <property type="match status" value="1"/>
</dbReference>
<comment type="similarity">
    <text evidence="2">Belongs to the PPase class C family. Prune subfamily.</text>
</comment>
<gene>
    <name evidence="7" type="ORF">CHIRRI_LOCUS7646</name>
</gene>
<dbReference type="GO" id="GO:0004309">
    <property type="term" value="F:exopolyphosphatase activity"/>
    <property type="evidence" value="ECO:0007669"/>
    <property type="project" value="TreeGrafter"/>
</dbReference>
<evidence type="ECO:0000313" key="8">
    <source>
        <dbReference type="Proteomes" id="UP001153620"/>
    </source>
</evidence>
<evidence type="ECO:0000256" key="4">
    <source>
        <dbReference type="ARBA" id="ARBA00022801"/>
    </source>
</evidence>
<comment type="cofactor">
    <cofactor evidence="1">
        <name>Mn(2+)</name>
        <dbReference type="ChEBI" id="CHEBI:29035"/>
    </cofactor>
</comment>
<dbReference type="AlphaFoldDB" id="A0A9N9RTU0"/>
<dbReference type="OrthoDB" id="374045at2759"/>
<dbReference type="GO" id="GO:0005737">
    <property type="term" value="C:cytoplasm"/>
    <property type="evidence" value="ECO:0007669"/>
    <property type="project" value="InterPro"/>
</dbReference>
<feature type="domain" description="DHHA2" evidence="6">
    <location>
        <begin position="232"/>
        <end position="377"/>
    </location>
</feature>
<evidence type="ECO:0000256" key="5">
    <source>
        <dbReference type="ARBA" id="ARBA00023211"/>
    </source>
</evidence>
<dbReference type="InterPro" id="IPR038763">
    <property type="entry name" value="DHH_sf"/>
</dbReference>
<name>A0A9N9RTU0_9DIPT</name>
<dbReference type="Proteomes" id="UP001153620">
    <property type="component" value="Chromosome 2"/>
</dbReference>
<dbReference type="Pfam" id="PF02833">
    <property type="entry name" value="DHHA2"/>
    <property type="match status" value="1"/>
</dbReference>
<protein>
    <recommendedName>
        <fullName evidence="6">DHHA2 domain-containing protein</fullName>
    </recommendedName>
</protein>
<dbReference type="InterPro" id="IPR004097">
    <property type="entry name" value="DHHA2"/>
</dbReference>
<dbReference type="InterPro" id="IPR038222">
    <property type="entry name" value="DHHA2_dom_sf"/>
</dbReference>
<dbReference type="EMBL" id="OU895878">
    <property type="protein sequence ID" value="CAG9804767.1"/>
    <property type="molecule type" value="Genomic_DNA"/>
</dbReference>
<sequence>MFFKLLRMNSYLKNIKSVSKNVTDILAVMGNESVDLDSAVSSISLAYHLSNFGISSRIIPDSKRSKSYNILPIINCKKEHLPLKTEVTYWLKEHGIELDSLICKDELNVDSSVKNFILVDHHVSAYHEKVVSVLDHRPYDEKSMLKKECIVNIQEIGSCATLVLEAIKNDLNTEDIKKDESLLHFLYGPIILDTINYSKDADKVRELDFEMTDIIEKALSIVNIEETRKSIFKALIDARADVSCLNSLQILSKDLKIVSNKDSTVKVAMSGLHVFEYPFMNDAAANVKVFADQENIDVIMFMGMKPVDDTVERHLAVMDIKNKNLYDDIIKTVESMKNPDLKLALNEDIKFLDGKFYSQGNVKASRKQILPVIRDLLQTY</sequence>
<organism evidence="7 8">
    <name type="scientific">Chironomus riparius</name>
    <dbReference type="NCBI Taxonomy" id="315576"/>
    <lineage>
        <taxon>Eukaryota</taxon>
        <taxon>Metazoa</taxon>
        <taxon>Ecdysozoa</taxon>
        <taxon>Arthropoda</taxon>
        <taxon>Hexapoda</taxon>
        <taxon>Insecta</taxon>
        <taxon>Pterygota</taxon>
        <taxon>Neoptera</taxon>
        <taxon>Endopterygota</taxon>
        <taxon>Diptera</taxon>
        <taxon>Nematocera</taxon>
        <taxon>Chironomoidea</taxon>
        <taxon>Chironomidae</taxon>
        <taxon>Chironominae</taxon>
        <taxon>Chironomus</taxon>
    </lineage>
</organism>
<accession>A0A9N9RTU0</accession>
<dbReference type="SUPFAM" id="SSF64182">
    <property type="entry name" value="DHH phosphoesterases"/>
    <property type="match status" value="1"/>
</dbReference>
<reference evidence="7" key="1">
    <citation type="submission" date="2022-01" db="EMBL/GenBank/DDBJ databases">
        <authorList>
            <person name="King R."/>
        </authorList>
    </citation>
    <scope>NUCLEOTIDE SEQUENCE</scope>
</reference>
<evidence type="ECO:0000313" key="7">
    <source>
        <dbReference type="EMBL" id="CAG9804767.1"/>
    </source>
</evidence>
<keyword evidence="8" id="KW-1185">Reference proteome</keyword>
<keyword evidence="3" id="KW-0479">Metal-binding</keyword>
<dbReference type="GO" id="GO:0046872">
    <property type="term" value="F:metal ion binding"/>
    <property type="evidence" value="ECO:0007669"/>
    <property type="project" value="UniProtKB-KW"/>
</dbReference>
<dbReference type="SMART" id="SM01131">
    <property type="entry name" value="DHHA2"/>
    <property type="match status" value="1"/>
</dbReference>